<dbReference type="SUPFAM" id="SSF51556">
    <property type="entry name" value="Metallo-dependent hydrolases"/>
    <property type="match status" value="1"/>
</dbReference>
<dbReference type="InterPro" id="IPR032465">
    <property type="entry name" value="ACMSD"/>
</dbReference>
<name>A0A327KNQ3_9BRAD</name>
<reference evidence="3 4" key="1">
    <citation type="submission" date="2017-07" db="EMBL/GenBank/DDBJ databases">
        <title>Draft Genome Sequences of Select Purple Nonsulfur Bacteria.</title>
        <authorList>
            <person name="Lasarre B."/>
            <person name="Mckinlay J.B."/>
        </authorList>
    </citation>
    <scope>NUCLEOTIDE SEQUENCE [LARGE SCALE GENOMIC DNA]</scope>
    <source>
        <strain evidence="3 4">DSM 5909</strain>
    </source>
</reference>
<organism evidence="3 4">
    <name type="scientific">Rhodoplanes roseus</name>
    <dbReference type="NCBI Taxonomy" id="29409"/>
    <lineage>
        <taxon>Bacteria</taxon>
        <taxon>Pseudomonadati</taxon>
        <taxon>Pseudomonadota</taxon>
        <taxon>Alphaproteobacteria</taxon>
        <taxon>Hyphomicrobiales</taxon>
        <taxon>Nitrobacteraceae</taxon>
        <taxon>Rhodoplanes</taxon>
    </lineage>
</organism>
<evidence type="ECO:0000313" key="4">
    <source>
        <dbReference type="Proteomes" id="UP000249130"/>
    </source>
</evidence>
<dbReference type="Proteomes" id="UP000249130">
    <property type="component" value="Unassembled WGS sequence"/>
</dbReference>
<dbReference type="PANTHER" id="PTHR21240">
    <property type="entry name" value="2-AMINO-3-CARBOXYLMUCONATE-6-SEMIALDEHYDE DECARBOXYLASE"/>
    <property type="match status" value="1"/>
</dbReference>
<dbReference type="GO" id="GO:0016787">
    <property type="term" value="F:hydrolase activity"/>
    <property type="evidence" value="ECO:0007669"/>
    <property type="project" value="InterPro"/>
</dbReference>
<dbReference type="GO" id="GO:0019748">
    <property type="term" value="P:secondary metabolic process"/>
    <property type="evidence" value="ECO:0007669"/>
    <property type="project" value="TreeGrafter"/>
</dbReference>
<dbReference type="GO" id="GO:0016831">
    <property type="term" value="F:carboxy-lyase activity"/>
    <property type="evidence" value="ECO:0007669"/>
    <property type="project" value="InterPro"/>
</dbReference>
<dbReference type="InterPro" id="IPR006680">
    <property type="entry name" value="Amidohydro-rel"/>
</dbReference>
<dbReference type="Pfam" id="PF04909">
    <property type="entry name" value="Amidohydro_2"/>
    <property type="match status" value="1"/>
</dbReference>
<dbReference type="AlphaFoldDB" id="A0A327KNQ3"/>
<protein>
    <recommendedName>
        <fullName evidence="2">Amidohydrolase-related domain-containing protein</fullName>
    </recommendedName>
</protein>
<gene>
    <name evidence="3" type="ORF">CH341_26825</name>
</gene>
<dbReference type="Gene3D" id="3.20.20.140">
    <property type="entry name" value="Metal-dependent hydrolases"/>
    <property type="match status" value="1"/>
</dbReference>
<dbReference type="OrthoDB" id="149172at2"/>
<evidence type="ECO:0000313" key="3">
    <source>
        <dbReference type="EMBL" id="RAI38975.1"/>
    </source>
</evidence>
<dbReference type="EMBL" id="NPEX01000320">
    <property type="protein sequence ID" value="RAI38975.1"/>
    <property type="molecule type" value="Genomic_DNA"/>
</dbReference>
<accession>A0A327KNQ3</accession>
<sequence>MSDTSYSAPPRRSVIAIEEHYWDAEMAQLFTGSEAARPGPLADKLYDLGDKRIAAMDAAGIDLQVLSHGAPSAQRMDADVAVALTRRVNDRLHAAIQAHPSRFAGFAALPTADPAAAADELARCVETLGFKGAMLHGLAHGVFLDDKRFWPIYARAAQLGVPIYLHPSTPHAAVTSAYYDDYAADFPTVVRPAWGFTVETATTALRLILSGVFDAHPGLQVVLGHLGETLPFLLWRIEASLARPGQKQVAFREILTENFSVTTSGFFSTPALMCCVMELGVDRILFAVDWPFVDNAPAVAWMAGVPLCEADRQKIFSGNARRLLRM</sequence>
<dbReference type="PANTHER" id="PTHR21240:SF30">
    <property type="entry name" value="AMIDOHYDROLASE-RELATED DOMAIN-CONTAINING PROTEIN-RELATED"/>
    <property type="match status" value="1"/>
</dbReference>
<proteinExistence type="predicted"/>
<dbReference type="GO" id="GO:0005829">
    <property type="term" value="C:cytosol"/>
    <property type="evidence" value="ECO:0007669"/>
    <property type="project" value="TreeGrafter"/>
</dbReference>
<feature type="domain" description="Amidohydrolase-related" evidence="2">
    <location>
        <begin position="43"/>
        <end position="325"/>
    </location>
</feature>
<evidence type="ECO:0000256" key="1">
    <source>
        <dbReference type="ARBA" id="ARBA00023239"/>
    </source>
</evidence>
<comment type="caution">
    <text evidence="3">The sequence shown here is derived from an EMBL/GenBank/DDBJ whole genome shotgun (WGS) entry which is preliminary data.</text>
</comment>
<dbReference type="RefSeq" id="WP_111422055.1">
    <property type="nucleotide sequence ID" value="NZ_NPEX01000320.1"/>
</dbReference>
<keyword evidence="4" id="KW-1185">Reference proteome</keyword>
<keyword evidence="1" id="KW-0456">Lyase</keyword>
<evidence type="ECO:0000259" key="2">
    <source>
        <dbReference type="Pfam" id="PF04909"/>
    </source>
</evidence>
<dbReference type="InterPro" id="IPR032466">
    <property type="entry name" value="Metal_Hydrolase"/>
</dbReference>